<evidence type="ECO:0000259" key="2">
    <source>
        <dbReference type="Pfam" id="PF00117"/>
    </source>
</evidence>
<dbReference type="EMBL" id="JAACJL010000059">
    <property type="protein sequence ID" value="KAF4609959.1"/>
    <property type="molecule type" value="Genomic_DNA"/>
</dbReference>
<feature type="domain" description="Glutamine amidotransferase" evidence="2">
    <location>
        <begin position="62"/>
        <end position="193"/>
    </location>
</feature>
<dbReference type="GO" id="GO:0005634">
    <property type="term" value="C:nucleus"/>
    <property type="evidence" value="ECO:0007669"/>
    <property type="project" value="TreeGrafter"/>
</dbReference>
<dbReference type="InterPro" id="IPR029062">
    <property type="entry name" value="Class_I_gatase-like"/>
</dbReference>
<protein>
    <recommendedName>
        <fullName evidence="2">Glutamine amidotransferase domain-containing protein</fullName>
    </recommendedName>
</protein>
<dbReference type="SUPFAM" id="SSF52317">
    <property type="entry name" value="Class I glutamine amidotransferase-like"/>
    <property type="match status" value="1"/>
</dbReference>
<accession>A0A8H4VJ96</accession>
<evidence type="ECO:0000256" key="1">
    <source>
        <dbReference type="SAM" id="SignalP"/>
    </source>
</evidence>
<gene>
    <name evidence="3" type="ORF">D9613_010549</name>
</gene>
<dbReference type="AlphaFoldDB" id="A0A8H4VJ96"/>
<keyword evidence="4" id="KW-1185">Reference proteome</keyword>
<proteinExistence type="predicted"/>
<comment type="caution">
    <text evidence="3">The sequence shown here is derived from an EMBL/GenBank/DDBJ whole genome shotgun (WGS) entry which is preliminary data.</text>
</comment>
<name>A0A8H4VJ96_9AGAR</name>
<dbReference type="InterPro" id="IPR017926">
    <property type="entry name" value="GATASE"/>
</dbReference>
<dbReference type="Gene3D" id="3.40.50.880">
    <property type="match status" value="1"/>
</dbReference>
<dbReference type="PANTHER" id="PTHR42695:SF5">
    <property type="entry name" value="GLUTAMINE AMIDOTRANSFERASE YLR126C-RELATED"/>
    <property type="match status" value="1"/>
</dbReference>
<dbReference type="GO" id="GO:0005829">
    <property type="term" value="C:cytosol"/>
    <property type="evidence" value="ECO:0007669"/>
    <property type="project" value="TreeGrafter"/>
</dbReference>
<keyword evidence="1" id="KW-0732">Signal</keyword>
<feature type="signal peptide" evidence="1">
    <location>
        <begin position="1"/>
        <end position="19"/>
    </location>
</feature>
<dbReference type="PANTHER" id="PTHR42695">
    <property type="entry name" value="GLUTAMINE AMIDOTRANSFERASE YLR126C-RELATED"/>
    <property type="match status" value="1"/>
</dbReference>
<reference evidence="3 4" key="1">
    <citation type="submission" date="2019-12" db="EMBL/GenBank/DDBJ databases">
        <authorList>
            <person name="Floudas D."/>
            <person name="Bentzer J."/>
            <person name="Ahren D."/>
            <person name="Johansson T."/>
            <person name="Persson P."/>
            <person name="Tunlid A."/>
        </authorList>
    </citation>
    <scope>NUCLEOTIDE SEQUENCE [LARGE SCALE GENOMIC DNA]</scope>
    <source>
        <strain evidence="3 4">CBS 102.39</strain>
    </source>
</reference>
<evidence type="ECO:0000313" key="3">
    <source>
        <dbReference type="EMBL" id="KAF4609959.1"/>
    </source>
</evidence>
<dbReference type="CDD" id="cd01741">
    <property type="entry name" value="GATase1_1"/>
    <property type="match status" value="1"/>
</dbReference>
<organism evidence="3 4">
    <name type="scientific">Agrocybe pediades</name>
    <dbReference type="NCBI Taxonomy" id="84607"/>
    <lineage>
        <taxon>Eukaryota</taxon>
        <taxon>Fungi</taxon>
        <taxon>Dikarya</taxon>
        <taxon>Basidiomycota</taxon>
        <taxon>Agaricomycotina</taxon>
        <taxon>Agaricomycetes</taxon>
        <taxon>Agaricomycetidae</taxon>
        <taxon>Agaricales</taxon>
        <taxon>Agaricineae</taxon>
        <taxon>Strophariaceae</taxon>
        <taxon>Agrocybe</taxon>
    </lineage>
</organism>
<dbReference type="Proteomes" id="UP000521872">
    <property type="component" value="Unassembled WGS sequence"/>
</dbReference>
<sequence length="246" mass="26791">MATRIALFLCGNLSGEAYAQNGDYTSIYGRYLQATVPESIQYTLDTYDVAHEMAYPSEDQEDSYNCIMLTGSGTVQSPPAAHPPSDAASQLLPRICFGHQIIARALGGECVPNGGKWEVGPTTIQLTDLGKQLFHADTLTVQEMHRDHVPTVPPKFQLLASTSLSPNQGMVRYSETSPSAIQIATVQGHPEFTEPIVTSIINQRAASGVIDAEALQIAEESRFVNTQDDAVNKFGKFFWDIILGKL</sequence>
<dbReference type="Pfam" id="PF00117">
    <property type="entry name" value="GATase"/>
    <property type="match status" value="1"/>
</dbReference>
<dbReference type="InterPro" id="IPR044992">
    <property type="entry name" value="ChyE-like"/>
</dbReference>
<feature type="chain" id="PRO_5034777016" description="Glutamine amidotransferase domain-containing protein" evidence="1">
    <location>
        <begin position="20"/>
        <end position="246"/>
    </location>
</feature>
<evidence type="ECO:0000313" key="4">
    <source>
        <dbReference type="Proteomes" id="UP000521872"/>
    </source>
</evidence>